<comment type="function">
    <text evidence="8">Serine-type protease active in vitro against the LHCII N-terminal. Cleaves its substrate on the carboxy-side of Glu residues.</text>
</comment>
<evidence type="ECO:0000256" key="3">
    <source>
        <dbReference type="ARBA" id="ARBA00022640"/>
    </source>
</evidence>
<keyword evidence="3" id="KW-0934">Plastid</keyword>
<evidence type="ECO:0000256" key="2">
    <source>
        <dbReference type="ARBA" id="ARBA00022528"/>
    </source>
</evidence>
<dbReference type="SUPFAM" id="SSF82171">
    <property type="entry name" value="DPP6 N-terminal domain-like"/>
    <property type="match status" value="1"/>
</dbReference>
<evidence type="ECO:0000259" key="11">
    <source>
        <dbReference type="Pfam" id="PF00326"/>
    </source>
</evidence>
<comment type="similarity">
    <text evidence="9">Belongs to the peptidase S9D family.</text>
</comment>
<evidence type="ECO:0000256" key="9">
    <source>
        <dbReference type="ARBA" id="ARBA00060950"/>
    </source>
</evidence>
<sequence length="958" mass="106809">MFPRITTAAAPSSCSAHIRPTTAATAAAIGSLAFDRAPHSTRRLRTLVSSRPAYPFLGCGFFRHSHFPFSGIPIFSHIHNSRNFVGFLSRAAVTMVSAVTGEAEATGYHLPPPEIQVIVDASPTPALSFSPKRDKILFLKRRALPSLSDLARPELKLGGLRIDSDSNTRSRMSFYTGISIHSLLEDGSLGEERELSGIPEPAMINYVSWSKDGRHLAFSIREELQDGNGKSMLGLWVADVTTGFAKRLFGPPELSLNTIFDSYSWLDESTLIACTIPTSRGEEPKKPRTPISPKIQANEDGKVVQARTYQDLLKDKHDSDLFDFYTTSQLVIVSLDGYKTFVQSPAVYTSVEPSPDGNYLLVSSIQKPYSYIVPCGRFPKRVELWTSKGEFVKEICSLPLAEDIPIAFNSVRKGRRSVGWRADKPASLYWVETQDGGDARVEVCPRDIIYTQSVGSKDNDGIRMLHKLDLRYGGIIWGDDSFALVYESWYKTRKTCTWIISPEENREAIILFDRSSEDAYSDPGTPMLRRTSFGTYVLAWVKKDDGKKYLLLNGHGATPEGDIPFLDLLDVNTKEKERIWQSSKEKYYESVVALMSDCADSDLIYNQLKVLFSRESQTERPQYYMLLWPDRQIKQITHFPHPYPQLVDLKKELIKYSRADGVQLSASLYTPPNYDPARDGPLPLIVWSYPGEFKNKEMAGQIRGSPNEFAGIGSTSPLLWLSRGFAVLDGPTIPIIGEGNDEANDSYVEQLVASAEAAVNEVIRRGVAQAKSIAVGGHSYGAFMTANLLAHAPHLFCCGIARAGAYNRTLTPFGFQNEERTLWEAPQTYINMSPFMLANKIKKPLLLIHGEEDNNSGTLTLQSERFFSALKGHGAFCRLVLLPLESHGFSARESIMHVLWEMDRWLQKYCLEQPLNSPNGCSNHADPAVQQLSPVGIDSKECASSEEMRGTWRPLSSL</sequence>
<gene>
    <name evidence="12" type="ORF">KP509_01G107700</name>
</gene>
<evidence type="ECO:0000313" key="12">
    <source>
        <dbReference type="EMBL" id="KAH7447456.1"/>
    </source>
</evidence>
<evidence type="ECO:0000256" key="8">
    <source>
        <dbReference type="ARBA" id="ARBA00054431"/>
    </source>
</evidence>
<dbReference type="AlphaFoldDB" id="A0A8T2VP26"/>
<evidence type="ECO:0000256" key="7">
    <source>
        <dbReference type="ARBA" id="ARBA00022946"/>
    </source>
</evidence>
<proteinExistence type="inferred from homology"/>
<keyword evidence="7" id="KW-0809">Transit peptide</keyword>
<dbReference type="GO" id="GO:0009570">
    <property type="term" value="C:chloroplast stroma"/>
    <property type="evidence" value="ECO:0007669"/>
    <property type="project" value="UniProtKB-SubCell"/>
</dbReference>
<keyword evidence="4" id="KW-0645">Protease</keyword>
<dbReference type="EMBL" id="CM035406">
    <property type="protein sequence ID" value="KAH7447456.1"/>
    <property type="molecule type" value="Genomic_DNA"/>
</dbReference>
<evidence type="ECO:0000256" key="5">
    <source>
        <dbReference type="ARBA" id="ARBA00022801"/>
    </source>
</evidence>
<reference evidence="12" key="1">
    <citation type="submission" date="2021-08" db="EMBL/GenBank/DDBJ databases">
        <title>WGS assembly of Ceratopteris richardii.</title>
        <authorList>
            <person name="Marchant D.B."/>
            <person name="Chen G."/>
            <person name="Jenkins J."/>
            <person name="Shu S."/>
            <person name="Leebens-Mack J."/>
            <person name="Grimwood J."/>
            <person name="Schmutz J."/>
            <person name="Soltis P."/>
            <person name="Soltis D."/>
            <person name="Chen Z.-H."/>
        </authorList>
    </citation>
    <scope>NUCLEOTIDE SEQUENCE</scope>
    <source>
        <strain evidence="12">Whitten #5841</strain>
        <tissue evidence="12">Leaf</tissue>
    </source>
</reference>
<dbReference type="FunFam" id="3.40.50.1820:FF:000049">
    <property type="entry name" value="probable glutamyl endopeptidase, chloroplastic"/>
    <property type="match status" value="1"/>
</dbReference>
<evidence type="ECO:0000256" key="1">
    <source>
        <dbReference type="ARBA" id="ARBA00004470"/>
    </source>
</evidence>
<dbReference type="PANTHER" id="PTHR42776:SF28">
    <property type="entry name" value="GLUTAMYL ENDOPEPTIDASE, CHLOROPLASTIC-RELATED"/>
    <property type="match status" value="1"/>
</dbReference>
<organism evidence="12 13">
    <name type="scientific">Ceratopteris richardii</name>
    <name type="common">Triangle waterfern</name>
    <dbReference type="NCBI Taxonomy" id="49495"/>
    <lineage>
        <taxon>Eukaryota</taxon>
        <taxon>Viridiplantae</taxon>
        <taxon>Streptophyta</taxon>
        <taxon>Embryophyta</taxon>
        <taxon>Tracheophyta</taxon>
        <taxon>Polypodiopsida</taxon>
        <taxon>Polypodiidae</taxon>
        <taxon>Polypodiales</taxon>
        <taxon>Pteridineae</taxon>
        <taxon>Pteridaceae</taxon>
        <taxon>Parkerioideae</taxon>
        <taxon>Ceratopteris</taxon>
    </lineage>
</organism>
<keyword evidence="13" id="KW-1185">Reference proteome</keyword>
<dbReference type="OMA" id="WAYPREY"/>
<evidence type="ECO:0000256" key="6">
    <source>
        <dbReference type="ARBA" id="ARBA00022825"/>
    </source>
</evidence>
<dbReference type="SUPFAM" id="SSF53474">
    <property type="entry name" value="alpha/beta-Hydrolases"/>
    <property type="match status" value="1"/>
</dbReference>
<comment type="caution">
    <text evidence="12">The sequence shown here is derived from an EMBL/GenBank/DDBJ whole genome shotgun (WGS) entry which is preliminary data.</text>
</comment>
<evidence type="ECO:0000256" key="4">
    <source>
        <dbReference type="ARBA" id="ARBA00022670"/>
    </source>
</evidence>
<dbReference type="Gene3D" id="3.40.50.1820">
    <property type="entry name" value="alpha/beta hydrolase"/>
    <property type="match status" value="1"/>
</dbReference>
<dbReference type="Proteomes" id="UP000825935">
    <property type="component" value="Chromosome 1"/>
</dbReference>
<dbReference type="GO" id="GO:0006508">
    <property type="term" value="P:proteolysis"/>
    <property type="evidence" value="ECO:0007669"/>
    <property type="project" value="UniProtKB-KW"/>
</dbReference>
<keyword evidence="6" id="KW-0720">Serine protease</keyword>
<feature type="domain" description="Peptidase S9 prolyl oligopeptidase catalytic" evidence="11">
    <location>
        <begin position="756"/>
        <end position="910"/>
    </location>
</feature>
<accession>A0A8T2VP26</accession>
<evidence type="ECO:0000313" key="13">
    <source>
        <dbReference type="Proteomes" id="UP000825935"/>
    </source>
</evidence>
<dbReference type="OrthoDB" id="43744at2759"/>
<comment type="subcellular location">
    <subcellularLocation>
        <location evidence="1">Plastid</location>
        <location evidence="1">Chloroplast stroma</location>
    </subcellularLocation>
</comment>
<name>A0A8T2VP26_CERRI</name>
<keyword evidence="2" id="KW-0150">Chloroplast</keyword>
<evidence type="ECO:0000256" key="10">
    <source>
        <dbReference type="ARBA" id="ARBA00073000"/>
    </source>
</evidence>
<protein>
    <recommendedName>
        <fullName evidence="10">Probable glutamyl endopeptidase, chloroplastic</fullName>
    </recommendedName>
</protein>
<dbReference type="InterPro" id="IPR001375">
    <property type="entry name" value="Peptidase_S9_cat"/>
</dbReference>
<dbReference type="PANTHER" id="PTHR42776">
    <property type="entry name" value="SERINE PEPTIDASE S9 FAMILY MEMBER"/>
    <property type="match status" value="1"/>
</dbReference>
<dbReference type="InterPro" id="IPR029058">
    <property type="entry name" value="AB_hydrolase_fold"/>
</dbReference>
<dbReference type="GO" id="GO:0004252">
    <property type="term" value="F:serine-type endopeptidase activity"/>
    <property type="evidence" value="ECO:0007669"/>
    <property type="project" value="TreeGrafter"/>
</dbReference>
<keyword evidence="5" id="KW-0378">Hydrolase</keyword>
<dbReference type="Pfam" id="PF00326">
    <property type="entry name" value="Peptidase_S9"/>
    <property type="match status" value="1"/>
</dbReference>